<comment type="caution">
    <text evidence="1">The sequence shown here is derived from an EMBL/GenBank/DDBJ whole genome shotgun (WGS) entry which is preliminary data.</text>
</comment>
<keyword evidence="2" id="KW-1185">Reference proteome</keyword>
<proteinExistence type="predicted"/>
<evidence type="ECO:0008006" key="3">
    <source>
        <dbReference type="Google" id="ProtNLM"/>
    </source>
</evidence>
<dbReference type="Gene3D" id="1.10.10.1320">
    <property type="entry name" value="Anti-sigma factor, zinc-finger domain"/>
    <property type="match status" value="1"/>
</dbReference>
<dbReference type="Proteomes" id="UP001204621">
    <property type="component" value="Unassembled WGS sequence"/>
</dbReference>
<evidence type="ECO:0000313" key="1">
    <source>
        <dbReference type="EMBL" id="MCS0658429.1"/>
    </source>
</evidence>
<evidence type="ECO:0000313" key="2">
    <source>
        <dbReference type="Proteomes" id="UP001204621"/>
    </source>
</evidence>
<protein>
    <recommendedName>
        <fullName evidence="3">Anti-sigma factor</fullName>
    </recommendedName>
</protein>
<dbReference type="EMBL" id="JANUGU010000002">
    <property type="protein sequence ID" value="MCS0658429.1"/>
    <property type="molecule type" value="Genomic_DNA"/>
</dbReference>
<reference evidence="1 2" key="1">
    <citation type="submission" date="2022-08" db="EMBL/GenBank/DDBJ databases">
        <title>Reclassification of Massilia species as members of the genera Telluria, Duganella, Pseudoduganella, Mokoshia gen. nov. and Zemynaea gen. nov. using orthogonal and non-orthogonal genome-based approaches.</title>
        <authorList>
            <person name="Bowman J.P."/>
        </authorList>
    </citation>
    <scope>NUCLEOTIDE SEQUENCE [LARGE SCALE GENOMIC DNA]</scope>
    <source>
        <strain evidence="1 2">JCM 31606</strain>
    </source>
</reference>
<sequence>MNISDDVLMAYADGELEAPQRAEVEQAMRADPKVAAAVERHRALRADVFAAFAGVLDEPVPERLQPRAASATSHVRVDALQAAGARALPARWSWAQWGGMAASLAVGILVGALGWQGAHGGGSEATVARVDGALVAQGALDKALSRQLASEQVQGAGVKVGVSFQAKDGGYCRSFTMGSTGGLACRSGGAWRVPVLAEGEKEEGAYRQAGSAMPPAVLDAIDGRIAGSTLDAAAERSAREQGWKRR</sequence>
<dbReference type="RefSeq" id="WP_258811611.1">
    <property type="nucleotide sequence ID" value="NZ_JANUGU010000002.1"/>
</dbReference>
<organism evidence="1 2">
    <name type="scientific">Massilia terrae</name>
    <dbReference type="NCBI Taxonomy" id="1811224"/>
    <lineage>
        <taxon>Bacteria</taxon>
        <taxon>Pseudomonadati</taxon>
        <taxon>Pseudomonadota</taxon>
        <taxon>Betaproteobacteria</taxon>
        <taxon>Burkholderiales</taxon>
        <taxon>Oxalobacteraceae</taxon>
        <taxon>Telluria group</taxon>
        <taxon>Massilia</taxon>
    </lineage>
</organism>
<dbReference type="InterPro" id="IPR041916">
    <property type="entry name" value="Anti_sigma_zinc_sf"/>
</dbReference>
<gene>
    <name evidence="1" type="ORF">NX778_10170</name>
</gene>
<name>A0ABT2CX57_9BURK</name>
<accession>A0ABT2CX57</accession>